<evidence type="ECO:0000256" key="1">
    <source>
        <dbReference type="ARBA" id="ARBA00023125"/>
    </source>
</evidence>
<dbReference type="Gene3D" id="1.10.1660.10">
    <property type="match status" value="1"/>
</dbReference>
<dbReference type="EMBL" id="SDPN01000056">
    <property type="protein sequence ID" value="RXZ67245.1"/>
    <property type="molecule type" value="Genomic_DNA"/>
</dbReference>
<dbReference type="PANTHER" id="PTHR30204:SF98">
    <property type="entry name" value="HTH-TYPE TRANSCRIPTIONAL REGULATOR ADHR"/>
    <property type="match status" value="1"/>
</dbReference>
<dbReference type="RefSeq" id="WP_129522391.1">
    <property type="nucleotide sequence ID" value="NZ_SDPN01000056.1"/>
</dbReference>
<dbReference type="Proteomes" id="UP000293865">
    <property type="component" value="Unassembled WGS sequence"/>
</dbReference>
<comment type="caution">
    <text evidence="3">The sequence shown here is derived from an EMBL/GenBank/DDBJ whole genome shotgun (WGS) entry which is preliminary data.</text>
</comment>
<evidence type="ECO:0000313" key="4">
    <source>
        <dbReference type="Proteomes" id="UP000293865"/>
    </source>
</evidence>
<feature type="domain" description="HTH merR-type" evidence="2">
    <location>
        <begin position="1"/>
        <end position="70"/>
    </location>
</feature>
<dbReference type="PRINTS" id="PR00040">
    <property type="entry name" value="HTHMERR"/>
</dbReference>
<organism evidence="3 4">
    <name type="scientific">Agromyces albus</name>
    <dbReference type="NCBI Taxonomy" id="205332"/>
    <lineage>
        <taxon>Bacteria</taxon>
        <taxon>Bacillati</taxon>
        <taxon>Actinomycetota</taxon>
        <taxon>Actinomycetes</taxon>
        <taxon>Micrococcales</taxon>
        <taxon>Microbacteriaceae</taxon>
        <taxon>Agromyces</taxon>
    </lineage>
</organism>
<evidence type="ECO:0000313" key="3">
    <source>
        <dbReference type="EMBL" id="RXZ67245.1"/>
    </source>
</evidence>
<dbReference type="SUPFAM" id="SSF46955">
    <property type="entry name" value="Putative DNA-binding domain"/>
    <property type="match status" value="1"/>
</dbReference>
<dbReference type="InterPro" id="IPR047057">
    <property type="entry name" value="MerR_fam"/>
</dbReference>
<reference evidence="3 4" key="1">
    <citation type="submission" date="2019-01" db="EMBL/GenBank/DDBJ databases">
        <title>Agromyces.</title>
        <authorList>
            <person name="Li J."/>
        </authorList>
    </citation>
    <scope>NUCLEOTIDE SEQUENCE [LARGE SCALE GENOMIC DNA]</scope>
    <source>
        <strain evidence="3 4">DSM 15934</strain>
    </source>
</reference>
<dbReference type="GO" id="GO:0003700">
    <property type="term" value="F:DNA-binding transcription factor activity"/>
    <property type="evidence" value="ECO:0007669"/>
    <property type="project" value="InterPro"/>
</dbReference>
<name>A0A4Q2KPD7_9MICO</name>
<gene>
    <name evidence="3" type="ORF">ESP51_18630</name>
</gene>
<proteinExistence type="predicted"/>
<dbReference type="PANTHER" id="PTHR30204">
    <property type="entry name" value="REDOX-CYCLING DRUG-SENSING TRANSCRIPTIONAL ACTIVATOR SOXR"/>
    <property type="match status" value="1"/>
</dbReference>
<keyword evidence="4" id="KW-1185">Reference proteome</keyword>
<dbReference type="PROSITE" id="PS50937">
    <property type="entry name" value="HTH_MERR_2"/>
    <property type="match status" value="1"/>
</dbReference>
<dbReference type="Pfam" id="PF13411">
    <property type="entry name" value="MerR_1"/>
    <property type="match status" value="1"/>
</dbReference>
<dbReference type="OrthoDB" id="5242095at2"/>
<dbReference type="AlphaFoldDB" id="A0A4Q2KPD7"/>
<sequence length="218" mass="23292">MKISEVSRRTGVTATTMKYYLREGLVHSGERVGSNQTAYDETHVRRVKLVRALIETGGLSIADTKQVLATLDADDMSLAHTFEAAQHALGVGGASSGTGRPESRDRIAALSTEHGWRTTAENPGFDVAARALDAFSTIGFAPSDEFLDAYASAAATIARADLAALTTRDRPELVAELMVVGTVLGDALIAGLRRLAQENETAELFPVHTTIHNEKDAK</sequence>
<evidence type="ECO:0000259" key="2">
    <source>
        <dbReference type="PROSITE" id="PS50937"/>
    </source>
</evidence>
<protein>
    <submittedName>
        <fullName evidence="3">MerR family transcriptional regulator</fullName>
    </submittedName>
</protein>
<dbReference type="SMART" id="SM00422">
    <property type="entry name" value="HTH_MERR"/>
    <property type="match status" value="1"/>
</dbReference>
<dbReference type="InterPro" id="IPR009061">
    <property type="entry name" value="DNA-bd_dom_put_sf"/>
</dbReference>
<dbReference type="InterPro" id="IPR000551">
    <property type="entry name" value="MerR-type_HTH_dom"/>
</dbReference>
<keyword evidence="1" id="KW-0238">DNA-binding</keyword>
<accession>A0A4Q2KPD7</accession>
<dbReference type="CDD" id="cd04780">
    <property type="entry name" value="HTH_MerR-like_sg5"/>
    <property type="match status" value="1"/>
</dbReference>
<dbReference type="GO" id="GO:0003677">
    <property type="term" value="F:DNA binding"/>
    <property type="evidence" value="ECO:0007669"/>
    <property type="project" value="UniProtKB-KW"/>
</dbReference>